<dbReference type="PANTHER" id="PTHR42886">
    <property type="entry name" value="RE40534P-RELATED"/>
    <property type="match status" value="1"/>
</dbReference>
<dbReference type="GO" id="GO:0006654">
    <property type="term" value="P:phosphatidic acid biosynthetic process"/>
    <property type="evidence" value="ECO:0007669"/>
    <property type="project" value="EnsemblFungi"/>
</dbReference>
<dbReference type="SUPFAM" id="SSF53474">
    <property type="entry name" value="alpha/beta-Hydrolases"/>
    <property type="match status" value="1"/>
</dbReference>
<dbReference type="GO" id="GO:0005743">
    <property type="term" value="C:mitochondrial inner membrane"/>
    <property type="evidence" value="ECO:0007669"/>
    <property type="project" value="TreeGrafter"/>
</dbReference>
<dbReference type="GO" id="GO:0004623">
    <property type="term" value="F:phospholipase A2 activity"/>
    <property type="evidence" value="ECO:0007669"/>
    <property type="project" value="TreeGrafter"/>
</dbReference>
<proteinExistence type="predicted"/>
<dbReference type="InterPro" id="IPR000073">
    <property type="entry name" value="AB_hydrolase_1"/>
</dbReference>
<dbReference type="Proteomes" id="UP000000267">
    <property type="component" value="Unassembled WGS sequence"/>
</dbReference>
<dbReference type="HOGENOM" id="CLU_017361_1_1_1"/>
<evidence type="ECO:0000259" key="1">
    <source>
        <dbReference type="Pfam" id="PF00561"/>
    </source>
</evidence>
<accession>A7THQ3</accession>
<dbReference type="AlphaFoldDB" id="A7THQ3"/>
<dbReference type="eggNOG" id="KOG4409">
    <property type="taxonomic scope" value="Eukaryota"/>
</dbReference>
<dbReference type="STRING" id="436907.A7THQ3"/>
<evidence type="ECO:0000313" key="3">
    <source>
        <dbReference type="Proteomes" id="UP000000267"/>
    </source>
</evidence>
<dbReference type="FunCoup" id="A7THQ3">
    <property type="interactions" value="247"/>
</dbReference>
<feature type="domain" description="AB hydrolase-1" evidence="1">
    <location>
        <begin position="103"/>
        <end position="415"/>
    </location>
</feature>
<dbReference type="GO" id="GO:0042171">
    <property type="term" value="F:lysophosphatidic acid acyltransferase activity"/>
    <property type="evidence" value="ECO:0007669"/>
    <property type="project" value="EnsemblFungi"/>
</dbReference>
<dbReference type="RefSeq" id="XP_001646077.1">
    <property type="nucleotide sequence ID" value="XM_001646027.1"/>
</dbReference>
<dbReference type="InterPro" id="IPR029058">
    <property type="entry name" value="AB_hydrolase_fold"/>
</dbReference>
<reference evidence="2 3" key="1">
    <citation type="journal article" date="2007" name="Proc. Natl. Acad. Sci. U.S.A.">
        <title>Independent sorting-out of thousands of duplicated gene pairs in two yeast species descended from a whole-genome duplication.</title>
        <authorList>
            <person name="Scannell D.R."/>
            <person name="Frank A.C."/>
            <person name="Conant G.C."/>
            <person name="Byrne K.P."/>
            <person name="Woolfit M."/>
            <person name="Wolfe K.H."/>
        </authorList>
    </citation>
    <scope>NUCLEOTIDE SEQUENCE [LARGE SCALE GENOMIC DNA]</scope>
    <source>
        <strain evidence="3">ATCC 22028 / DSM 70294 / BCRC 21397 / CBS 2163 / NBRC 10782 / NRRL Y-8283 / UCD 57-17</strain>
    </source>
</reference>
<dbReference type="Pfam" id="PF00561">
    <property type="entry name" value="Abhydrolase_1"/>
    <property type="match status" value="1"/>
</dbReference>
<dbReference type="OrthoDB" id="7457040at2759"/>
<dbReference type="GO" id="GO:0035965">
    <property type="term" value="P:cardiolipin acyl-chain remodeling"/>
    <property type="evidence" value="ECO:0007669"/>
    <property type="project" value="TreeGrafter"/>
</dbReference>
<name>A7THQ3_VANPO</name>
<evidence type="ECO:0000313" key="2">
    <source>
        <dbReference type="EMBL" id="EDO18219.1"/>
    </source>
</evidence>
<gene>
    <name evidence="2" type="ORF">Kpol_543p49</name>
</gene>
<dbReference type="Gene3D" id="3.40.50.1820">
    <property type="entry name" value="alpha/beta hydrolase"/>
    <property type="match status" value="1"/>
</dbReference>
<dbReference type="KEGG" id="vpo:Kpol_543p49"/>
<dbReference type="ESTHER" id="vanpo-a7thq3">
    <property type="family name" value="CGI-58_ABHD5_ABHD4"/>
</dbReference>
<protein>
    <recommendedName>
        <fullName evidence="1">AB hydrolase-1 domain-containing protein</fullName>
    </recommendedName>
</protein>
<dbReference type="GO" id="GO:0055088">
    <property type="term" value="P:lipid homeostasis"/>
    <property type="evidence" value="ECO:0007669"/>
    <property type="project" value="TreeGrafter"/>
</dbReference>
<dbReference type="OMA" id="ARDPIMD"/>
<organism evidence="3">
    <name type="scientific">Vanderwaltozyma polyspora (strain ATCC 22028 / DSM 70294 / BCRC 21397 / CBS 2163 / NBRC 10782 / NRRL Y-8283 / UCD 57-17)</name>
    <name type="common">Kluyveromyces polysporus</name>
    <dbReference type="NCBI Taxonomy" id="436907"/>
    <lineage>
        <taxon>Eukaryota</taxon>
        <taxon>Fungi</taxon>
        <taxon>Dikarya</taxon>
        <taxon>Ascomycota</taxon>
        <taxon>Saccharomycotina</taxon>
        <taxon>Saccharomycetes</taxon>
        <taxon>Saccharomycetales</taxon>
        <taxon>Saccharomycetaceae</taxon>
        <taxon>Vanderwaltozyma</taxon>
    </lineage>
</organism>
<sequence>MIRNSARFFSTNTTLYQRTFARRLLVRLVWSNDTVEKKSGFKMWTTYLKNDKCDSLKTLKEYQDKIMDTVEINGTKKNDLILNEINQWHFHNPEASLVDTPTLLIHGYAASSLAYFRTFSGLSDKIKNLYAIDLPSFGLSNAPPLDFKEKVSDIKIKLSDDNTKFKISDSNRVDSLDLKKLIGKYEDYYVEKIEDWRKANKLEKINLVGHSFGGYISFKYAIKYPDAINRLCLVSPLGMESNIHSVNNNFETKKEYPLDLEDPSSRFYAKERRIPNFLFKNQLNVLRWMGPIGSKLCWNYINASYRRVPNPLFKEYLFELLYGKGGMPSVTIDIFTNLFTRSLLARDPIMDSISKLKAEKVLLLYGEHDWMNNLAGYNMVESLNQLKPNNNISTIDYANYVEVPDAGHNLFLDNPQFFNSAVLSFFKAK</sequence>
<dbReference type="InParanoid" id="A7THQ3"/>
<dbReference type="PANTHER" id="PTHR42886:SF23">
    <property type="entry name" value="1-ACYLGLYCEROL-3-PHOSPHATE O-ACYLTRANSFERASE ICT1-RELATED"/>
    <property type="match status" value="1"/>
</dbReference>
<dbReference type="EMBL" id="DS480392">
    <property type="protein sequence ID" value="EDO18219.1"/>
    <property type="molecule type" value="Genomic_DNA"/>
</dbReference>
<keyword evidence="3" id="KW-1185">Reference proteome</keyword>
<dbReference type="GeneID" id="5546494"/>
<dbReference type="PhylomeDB" id="A7THQ3"/>